<evidence type="ECO:0000313" key="11">
    <source>
        <dbReference type="EMBL" id="KPK67908.1"/>
    </source>
</evidence>
<keyword evidence="2" id="KW-1003">Cell membrane</keyword>
<sequence>MWQLLIFVLALALRLVYLFQIRSVDPTFNFPIMDALYHHEWAVSIIQGGWLGKDAFFRAPLYPHMVALLYQVFGVNLLVPRLFQCVIGAINCVLTARIGAFLFKKKVGIIAGIIACLYPLFIYFDSELLIPTILIFLVLLAFYLMLRQSATSGSRLGWFSIGIVFGLAVITRPNILLFLVVLPFWLYRNLKKQIKPALIYGILGVALMIAPITIRNYIVSKEFVPIAWQGGTNFYIGNNEYSDGHTAIVPGTRKSWWGGFYDAKRMAEASTGRKLKNSEIDRYWMNKGFEWISREPVKAFTLFLKKTYLFFSGFEIPNNRNIYFFAHLTYLKFLLFNLPLFRFPFGLLFPLSLVGIFLFMRRYQTQWLSKKKRPHVWLILLYMGVYTFSFILFFVCARYRLPIIPFLIVFATFAILQSVGAIRKKKFKQQIAPLLLFMGTYVFFNADIFGEEKTNPALDYLTMGTTYKKMGRIDDAMRAYVKAIEANPNMAEGYYDIGNIYADRKDLAEARKWYLKAIEVDPNSAEAHNNLGNIYFETGAYDKALEHYQQAHLLEPNYESPLYHAGLVYKYVGDYARAESLWVQVLDINPNNELARRQIDRLHRNQ</sequence>
<dbReference type="SUPFAM" id="SSF48452">
    <property type="entry name" value="TPR-like"/>
    <property type="match status" value="1"/>
</dbReference>
<feature type="repeat" description="TPR" evidence="8">
    <location>
        <begin position="525"/>
        <end position="558"/>
    </location>
</feature>
<evidence type="ECO:0000256" key="8">
    <source>
        <dbReference type="PROSITE-ProRule" id="PRU00339"/>
    </source>
</evidence>
<evidence type="ECO:0000259" key="10">
    <source>
        <dbReference type="Pfam" id="PF13231"/>
    </source>
</evidence>
<dbReference type="GO" id="GO:0005886">
    <property type="term" value="C:plasma membrane"/>
    <property type="evidence" value="ECO:0007669"/>
    <property type="project" value="UniProtKB-SubCell"/>
</dbReference>
<reference evidence="11 12" key="1">
    <citation type="journal article" date="2015" name="Microbiome">
        <title>Genomic resolution of linkages in carbon, nitrogen, and sulfur cycling among widespread estuary sediment bacteria.</title>
        <authorList>
            <person name="Baker B.J."/>
            <person name="Lazar C.S."/>
            <person name="Teske A.P."/>
            <person name="Dick G.J."/>
        </authorList>
    </citation>
    <scope>NUCLEOTIDE SEQUENCE [LARGE SCALE GENOMIC DNA]</scope>
    <source>
        <strain evidence="11">SM23_60</strain>
    </source>
</reference>
<dbReference type="PANTHER" id="PTHR33908:SF11">
    <property type="entry name" value="MEMBRANE PROTEIN"/>
    <property type="match status" value="1"/>
</dbReference>
<dbReference type="Pfam" id="PF13231">
    <property type="entry name" value="PMT_2"/>
    <property type="match status" value="1"/>
</dbReference>
<evidence type="ECO:0000256" key="2">
    <source>
        <dbReference type="ARBA" id="ARBA00022475"/>
    </source>
</evidence>
<feature type="transmembrane region" description="Helical" evidence="9">
    <location>
        <begin position="68"/>
        <end position="94"/>
    </location>
</feature>
<keyword evidence="7 9" id="KW-0472">Membrane</keyword>
<accession>A0A0S8G6K0</accession>
<dbReference type="InterPro" id="IPR019734">
    <property type="entry name" value="TPR_rpt"/>
</dbReference>
<dbReference type="InterPro" id="IPR050297">
    <property type="entry name" value="LipidA_mod_glycosyltrf_83"/>
</dbReference>
<dbReference type="Gene3D" id="1.25.40.10">
    <property type="entry name" value="Tetratricopeptide repeat domain"/>
    <property type="match status" value="2"/>
</dbReference>
<proteinExistence type="predicted"/>
<evidence type="ECO:0000256" key="6">
    <source>
        <dbReference type="ARBA" id="ARBA00022989"/>
    </source>
</evidence>
<dbReference type="PANTHER" id="PTHR33908">
    <property type="entry name" value="MANNOSYLTRANSFERASE YKCB-RELATED"/>
    <property type="match status" value="1"/>
</dbReference>
<evidence type="ECO:0000256" key="3">
    <source>
        <dbReference type="ARBA" id="ARBA00022676"/>
    </source>
</evidence>
<comment type="subcellular location">
    <subcellularLocation>
        <location evidence="1">Cell membrane</location>
        <topology evidence="1">Multi-pass membrane protein</topology>
    </subcellularLocation>
</comment>
<protein>
    <recommendedName>
        <fullName evidence="10">Glycosyltransferase RgtA/B/C/D-like domain-containing protein</fullName>
    </recommendedName>
</protein>
<name>A0A0S8G6K0_UNCW3</name>
<feature type="transmembrane region" description="Helical" evidence="9">
    <location>
        <begin position="158"/>
        <end position="185"/>
    </location>
</feature>
<feature type="repeat" description="TPR" evidence="8">
    <location>
        <begin position="491"/>
        <end position="524"/>
    </location>
</feature>
<evidence type="ECO:0000256" key="7">
    <source>
        <dbReference type="ARBA" id="ARBA00023136"/>
    </source>
</evidence>
<feature type="transmembrane region" description="Helical" evidence="9">
    <location>
        <begin position="128"/>
        <end position="146"/>
    </location>
</feature>
<keyword evidence="6 9" id="KW-1133">Transmembrane helix</keyword>
<keyword evidence="3" id="KW-0328">Glycosyltransferase</keyword>
<evidence type="ECO:0000256" key="1">
    <source>
        <dbReference type="ARBA" id="ARBA00004651"/>
    </source>
</evidence>
<dbReference type="Pfam" id="PF13414">
    <property type="entry name" value="TPR_11"/>
    <property type="match status" value="1"/>
</dbReference>
<feature type="repeat" description="TPR" evidence="8">
    <location>
        <begin position="457"/>
        <end position="490"/>
    </location>
</feature>
<evidence type="ECO:0000256" key="9">
    <source>
        <dbReference type="SAM" id="Phobius"/>
    </source>
</evidence>
<dbReference type="PROSITE" id="PS50293">
    <property type="entry name" value="TPR_REGION"/>
    <property type="match status" value="3"/>
</dbReference>
<feature type="transmembrane region" description="Helical" evidence="9">
    <location>
        <begin position="197"/>
        <end position="218"/>
    </location>
</feature>
<feature type="transmembrane region" description="Helical" evidence="9">
    <location>
        <begin position="106"/>
        <end position="122"/>
    </location>
</feature>
<dbReference type="AlphaFoldDB" id="A0A0S8G6K0"/>
<feature type="domain" description="Glycosyltransferase RgtA/B/C/D-like" evidence="10">
    <location>
        <begin position="59"/>
        <end position="211"/>
    </location>
</feature>
<feature type="transmembrane region" description="Helical" evidence="9">
    <location>
        <begin position="347"/>
        <end position="363"/>
    </location>
</feature>
<evidence type="ECO:0000256" key="4">
    <source>
        <dbReference type="ARBA" id="ARBA00022679"/>
    </source>
</evidence>
<feature type="repeat" description="TPR" evidence="8">
    <location>
        <begin position="559"/>
        <end position="592"/>
    </location>
</feature>
<feature type="transmembrane region" description="Helical" evidence="9">
    <location>
        <begin position="401"/>
        <end position="419"/>
    </location>
</feature>
<comment type="caution">
    <text evidence="11">The sequence shown here is derived from an EMBL/GenBank/DDBJ whole genome shotgun (WGS) entry which is preliminary data.</text>
</comment>
<keyword evidence="5 9" id="KW-0812">Transmembrane</keyword>
<dbReference type="InterPro" id="IPR038731">
    <property type="entry name" value="RgtA/B/C-like"/>
</dbReference>
<keyword evidence="4" id="KW-0808">Transferase</keyword>
<keyword evidence="8" id="KW-0802">TPR repeat</keyword>
<dbReference type="PROSITE" id="PS50005">
    <property type="entry name" value="TPR"/>
    <property type="match status" value="4"/>
</dbReference>
<organism evidence="11 12">
    <name type="scientific">candidate division WOR_3 bacterium SM23_60</name>
    <dbReference type="NCBI Taxonomy" id="1703780"/>
    <lineage>
        <taxon>Bacteria</taxon>
        <taxon>Bacteria division WOR-3</taxon>
    </lineage>
</organism>
<evidence type="ECO:0000256" key="5">
    <source>
        <dbReference type="ARBA" id="ARBA00022692"/>
    </source>
</evidence>
<dbReference type="SMART" id="SM00671">
    <property type="entry name" value="SEL1"/>
    <property type="match status" value="2"/>
</dbReference>
<dbReference type="GO" id="GO:0016763">
    <property type="term" value="F:pentosyltransferase activity"/>
    <property type="evidence" value="ECO:0007669"/>
    <property type="project" value="TreeGrafter"/>
</dbReference>
<dbReference type="InterPro" id="IPR011990">
    <property type="entry name" value="TPR-like_helical_dom_sf"/>
</dbReference>
<dbReference type="GO" id="GO:0009103">
    <property type="term" value="P:lipopolysaccharide biosynthetic process"/>
    <property type="evidence" value="ECO:0007669"/>
    <property type="project" value="UniProtKB-ARBA"/>
</dbReference>
<dbReference type="InterPro" id="IPR006597">
    <property type="entry name" value="Sel1-like"/>
</dbReference>
<dbReference type="EMBL" id="LJUO01000194">
    <property type="protein sequence ID" value="KPK67908.1"/>
    <property type="molecule type" value="Genomic_DNA"/>
</dbReference>
<dbReference type="Pfam" id="PF13181">
    <property type="entry name" value="TPR_8"/>
    <property type="match status" value="1"/>
</dbReference>
<evidence type="ECO:0000313" key="12">
    <source>
        <dbReference type="Proteomes" id="UP000051096"/>
    </source>
</evidence>
<feature type="transmembrane region" description="Helical" evidence="9">
    <location>
        <begin position="375"/>
        <end position="395"/>
    </location>
</feature>
<gene>
    <name evidence="11" type="ORF">AMJ87_12670</name>
</gene>
<dbReference type="Proteomes" id="UP000051096">
    <property type="component" value="Unassembled WGS sequence"/>
</dbReference>
<dbReference type="SMART" id="SM00028">
    <property type="entry name" value="TPR"/>
    <property type="match status" value="4"/>
</dbReference>